<protein>
    <recommendedName>
        <fullName evidence="3">DUF6594 domain-containing protein</fullName>
    </recommendedName>
</protein>
<evidence type="ECO:0000313" key="4">
    <source>
        <dbReference type="EMBL" id="KAK4076865.1"/>
    </source>
</evidence>
<name>A0ABR0BGM3_PURLI</name>
<dbReference type="Pfam" id="PF20237">
    <property type="entry name" value="DUF6594"/>
    <property type="match status" value="1"/>
</dbReference>
<keyword evidence="2" id="KW-0472">Membrane</keyword>
<keyword evidence="5" id="KW-1185">Reference proteome</keyword>
<evidence type="ECO:0000259" key="3">
    <source>
        <dbReference type="Pfam" id="PF20237"/>
    </source>
</evidence>
<dbReference type="InterPro" id="IPR046529">
    <property type="entry name" value="DUF6594"/>
</dbReference>
<dbReference type="EMBL" id="JAWRVI010000111">
    <property type="protein sequence ID" value="KAK4076865.1"/>
    <property type="molecule type" value="Genomic_DNA"/>
</dbReference>
<dbReference type="PANTHER" id="PTHR34502">
    <property type="entry name" value="DUF6594 DOMAIN-CONTAINING PROTEIN-RELATED"/>
    <property type="match status" value="1"/>
</dbReference>
<reference evidence="4 5" key="1">
    <citation type="journal article" date="2024" name="Microbiol. Resour. Announc.">
        <title>Genome annotations for the ascomycete fungi Trichoderma harzianum, Trichoderma aggressivum, and Purpureocillium lilacinum.</title>
        <authorList>
            <person name="Beijen E.P.W."/>
            <person name="Ohm R.A."/>
        </authorList>
    </citation>
    <scope>NUCLEOTIDE SEQUENCE [LARGE SCALE GENOMIC DNA]</scope>
    <source>
        <strain evidence="4 5">CBS 150709</strain>
    </source>
</reference>
<evidence type="ECO:0000313" key="5">
    <source>
        <dbReference type="Proteomes" id="UP001287286"/>
    </source>
</evidence>
<dbReference type="Gene3D" id="3.30.160.60">
    <property type="entry name" value="Classic Zinc Finger"/>
    <property type="match status" value="1"/>
</dbReference>
<feature type="domain" description="DUF6594" evidence="3">
    <location>
        <begin position="32"/>
        <end position="274"/>
    </location>
</feature>
<accession>A0ABR0BGM3</accession>
<dbReference type="InterPro" id="IPR036236">
    <property type="entry name" value="Znf_C2H2_sf"/>
</dbReference>
<dbReference type="SUPFAM" id="SSF57667">
    <property type="entry name" value="beta-beta-alpha zinc fingers"/>
    <property type="match status" value="1"/>
</dbReference>
<feature type="transmembrane region" description="Helical" evidence="2">
    <location>
        <begin position="216"/>
        <end position="237"/>
    </location>
</feature>
<gene>
    <name evidence="4" type="ORF">Purlil1_12547</name>
</gene>
<feature type="region of interest" description="Disordered" evidence="1">
    <location>
        <begin position="420"/>
        <end position="487"/>
    </location>
</feature>
<dbReference type="PANTHER" id="PTHR34502:SF5">
    <property type="entry name" value="DUF6594 DOMAIN-CONTAINING PROTEIN"/>
    <property type="match status" value="1"/>
</dbReference>
<evidence type="ECO:0000256" key="2">
    <source>
        <dbReference type="SAM" id="Phobius"/>
    </source>
</evidence>
<proteinExistence type="predicted"/>
<sequence>MESLRLCLLFWKREEAAAADEPRRIEDYRPGYPRFTALLSAHKPFLICRTFNKVRARLLLLKQDRLCALEQGLEEVDREEPSPLFLGKSRCDRNDARKSLLSEIEVCLADYDQFVERTSRMLGLGSAQPRDVESLQNWLEGTGCLDREEAAYLTHRHDLTSLAPMGDTAVLQLETWIEDRLIRLWRGFRKNRFHVTSNDANVYIYTGPVIRRTAKALLLVLISVLLLTPVIICNLVGTFLARIFVIMVSTACYLLILSELTKSRAIELTLAGATVTKDPKAHMLTHQNERPEKCPIQTCEYHIKGFARKYDRNRHTLTHYEGAMVCGFCTGPGSPAEKSFNRADVFKRHLTAVHGVEPPKSAKETVPWVGAGKRLVHTPTTTSKCTTCSQCFDNAQDLYEHLDGCVRRIVLQRAPAETTNARRLAEGGNDGNVPKTLEGNSKRKPSTYSTDPENICNADVTARTKQVTDDEKNSETSKSPLHDSVLR</sequence>
<keyword evidence="2" id="KW-0812">Transmembrane</keyword>
<comment type="caution">
    <text evidence="4">The sequence shown here is derived from an EMBL/GenBank/DDBJ whole genome shotgun (WGS) entry which is preliminary data.</text>
</comment>
<organism evidence="4 5">
    <name type="scientific">Purpureocillium lilacinum</name>
    <name type="common">Paecilomyces lilacinus</name>
    <dbReference type="NCBI Taxonomy" id="33203"/>
    <lineage>
        <taxon>Eukaryota</taxon>
        <taxon>Fungi</taxon>
        <taxon>Dikarya</taxon>
        <taxon>Ascomycota</taxon>
        <taxon>Pezizomycotina</taxon>
        <taxon>Sordariomycetes</taxon>
        <taxon>Hypocreomycetidae</taxon>
        <taxon>Hypocreales</taxon>
        <taxon>Ophiocordycipitaceae</taxon>
        <taxon>Purpureocillium</taxon>
    </lineage>
</organism>
<dbReference type="Proteomes" id="UP001287286">
    <property type="component" value="Unassembled WGS sequence"/>
</dbReference>
<keyword evidence="2" id="KW-1133">Transmembrane helix</keyword>
<evidence type="ECO:0000256" key="1">
    <source>
        <dbReference type="SAM" id="MobiDB-lite"/>
    </source>
</evidence>
<feature type="compositionally biased region" description="Basic and acidic residues" evidence="1">
    <location>
        <begin position="466"/>
        <end position="487"/>
    </location>
</feature>